<evidence type="ECO:0000256" key="1">
    <source>
        <dbReference type="SAM" id="Coils"/>
    </source>
</evidence>
<dbReference type="Proteomes" id="UP000306378">
    <property type="component" value="Unassembled WGS sequence"/>
</dbReference>
<keyword evidence="1" id="KW-0175">Coiled coil</keyword>
<gene>
    <name evidence="2" type="ORF">FEK34_28135</name>
</gene>
<proteinExistence type="predicted"/>
<organism evidence="2 3">
    <name type="scientific">Nocardia cyriacigeorgica</name>
    <dbReference type="NCBI Taxonomy" id="135487"/>
    <lineage>
        <taxon>Bacteria</taxon>
        <taxon>Bacillati</taxon>
        <taxon>Actinomycetota</taxon>
        <taxon>Actinomycetes</taxon>
        <taxon>Mycobacteriales</taxon>
        <taxon>Nocardiaceae</taxon>
        <taxon>Nocardia</taxon>
    </lineage>
</organism>
<dbReference type="AlphaFoldDB" id="A0A5R8NB05"/>
<feature type="coiled-coil region" evidence="1">
    <location>
        <begin position="56"/>
        <end position="86"/>
    </location>
</feature>
<evidence type="ECO:0000313" key="2">
    <source>
        <dbReference type="EMBL" id="TLF72895.1"/>
    </source>
</evidence>
<evidence type="ECO:0000313" key="3">
    <source>
        <dbReference type="Proteomes" id="UP000306378"/>
    </source>
</evidence>
<dbReference type="EMBL" id="VBUT01000014">
    <property type="protein sequence ID" value="TLF72895.1"/>
    <property type="molecule type" value="Genomic_DNA"/>
</dbReference>
<comment type="caution">
    <text evidence="2">The sequence shown here is derived from an EMBL/GenBank/DDBJ whole genome shotgun (WGS) entry which is preliminary data.</text>
</comment>
<dbReference type="RefSeq" id="WP_138452777.1">
    <property type="nucleotide sequence ID" value="NZ_VBUT01000014.1"/>
</dbReference>
<reference evidence="2 3" key="1">
    <citation type="submission" date="2019-05" db="EMBL/GenBank/DDBJ databases">
        <title>Genomes sequences of two Nocardia cyriacigeorgica environmental isolates, type strains Nocardia asteroides ATCC 19247 and Nocardia cyriacigeorgica DSM 44484.</title>
        <authorList>
            <person name="Vautrin F."/>
            <person name="Bergeron E."/>
            <person name="Dubost A."/>
            <person name="Abrouk D."/>
            <person name="Rodriguez Nava V."/>
            <person name="Pujic P."/>
        </authorList>
    </citation>
    <scope>NUCLEOTIDE SEQUENCE [LARGE SCALE GENOMIC DNA]</scope>
    <source>
        <strain evidence="2 3">EML 446</strain>
    </source>
</reference>
<sequence length="313" mass="33810">MNNQTPAPLTDDELREIADTADAEMLPDETVQAIAAELLGARAYVDEVVRGRDGWREVAEHRLEVIREAVAELNAAHARVTELEQTATLAAACRPPEIHDRPTDTDLAALVRALDGTGDPAYVLGAELIEKRARIAELEAQQPYREVWSDDVAPGGRVCGTCGVPVESEPCPKHAPAEDPQRCDCGTCQAIASARAAAAMASVRETLADKLSECTYEGMSPRETADALVLAGWRPPAREITNPAELDTLPYGSVVMPRHCDPFKRKTLPEGLRWTGESFPDGLTSAQLISHYTAIGCPITVVHVPTEEADTDE</sequence>
<accession>A0A5R8NB05</accession>
<protein>
    <submittedName>
        <fullName evidence="2">Uncharacterized protein</fullName>
    </submittedName>
</protein>
<name>A0A5R8NB05_9NOCA</name>